<gene>
    <name evidence="4" type="ORF">OJ252_3677</name>
</gene>
<feature type="signal peptide" evidence="3">
    <location>
        <begin position="1"/>
        <end position="26"/>
    </location>
</feature>
<evidence type="ECO:0000256" key="2">
    <source>
        <dbReference type="SAM" id="MobiDB-lite"/>
    </source>
</evidence>
<proteinExistence type="predicted"/>
<dbReference type="EMBL" id="JAPCXB010000225">
    <property type="protein sequence ID" value="KAJ1604646.1"/>
    <property type="molecule type" value="Genomic_DNA"/>
</dbReference>
<organism evidence="4 5">
    <name type="scientific">Cryptosporidium canis</name>
    <dbReference type="NCBI Taxonomy" id="195482"/>
    <lineage>
        <taxon>Eukaryota</taxon>
        <taxon>Sar</taxon>
        <taxon>Alveolata</taxon>
        <taxon>Apicomplexa</taxon>
        <taxon>Conoidasida</taxon>
        <taxon>Coccidia</taxon>
        <taxon>Eucoccidiorida</taxon>
        <taxon>Eimeriorina</taxon>
        <taxon>Cryptosporidiidae</taxon>
        <taxon>Cryptosporidium</taxon>
    </lineage>
</organism>
<protein>
    <submittedName>
        <fullName evidence="4">Coiled coil-containing protein</fullName>
    </submittedName>
</protein>
<feature type="coiled-coil region" evidence="1">
    <location>
        <begin position="296"/>
        <end position="340"/>
    </location>
</feature>
<accession>A0ABQ8P1M1</accession>
<feature type="chain" id="PRO_5045318386" evidence="3">
    <location>
        <begin position="27"/>
        <end position="490"/>
    </location>
</feature>
<keyword evidence="1" id="KW-0175">Coiled coil</keyword>
<name>A0ABQ8P1M1_9CRYT</name>
<evidence type="ECO:0000256" key="1">
    <source>
        <dbReference type="SAM" id="Coils"/>
    </source>
</evidence>
<feature type="compositionally biased region" description="Basic and acidic residues" evidence="2">
    <location>
        <begin position="382"/>
        <end position="400"/>
    </location>
</feature>
<keyword evidence="3" id="KW-0732">Signal</keyword>
<keyword evidence="5" id="KW-1185">Reference proteome</keyword>
<sequence>MSRLCFFSVCTLLISLLFREIECSKAGVFGFQHVVKAAKESNSRKKLTKFDNTVIAEVKREVEVSKDEKETCTKQEEIREYNTKNSSFVKLWLSDFEIRYYGLLGFGGDITTVKSQNAPDDEGQDDLEINKIIEENRLLEKLNSLRTHEEEAVESEDSPRFDEVTRKKILASGIQIISKKSSPEQEPETPKEIVKNMIVSPSELDDDDYSVDLITPSQQIAALEIIKGSKLIHTIQLNVEFDETVSETNNLIDSSVGMEYEEKGFLECVEIKKDLIQKIGKLKLENANLSLYAQKLRNKEKKTKEYRTVLENIEKNKQSLHDQNIELLKVERRIQQLSVEDRMEEGEAQSTTAESSESDEALRKRERRKVIIAAILEEAKRRKAADETSKEAGKTEEEQKMAPAEEAIEQKEEILDQMKEIRNLAKMLVWLQENSSKSPAGVETRKERGANAIKSLQKIYEEDRDHYNKVAEKIKNNFEEKVYEKNGKKA</sequence>
<feature type="region of interest" description="Disordered" evidence="2">
    <location>
        <begin position="382"/>
        <end position="409"/>
    </location>
</feature>
<dbReference type="Proteomes" id="UP001071777">
    <property type="component" value="Unassembled WGS sequence"/>
</dbReference>
<comment type="caution">
    <text evidence="4">The sequence shown here is derived from an EMBL/GenBank/DDBJ whole genome shotgun (WGS) entry which is preliminary data.</text>
</comment>
<evidence type="ECO:0000313" key="5">
    <source>
        <dbReference type="Proteomes" id="UP001071777"/>
    </source>
</evidence>
<feature type="region of interest" description="Disordered" evidence="2">
    <location>
        <begin position="341"/>
        <end position="362"/>
    </location>
</feature>
<reference evidence="4" key="1">
    <citation type="submission" date="2022-10" db="EMBL/GenBank/DDBJ databases">
        <title>Adaptive evolution leads to modifications in subtelomeric GC content in a zoonotic Cryptosporidium species.</title>
        <authorList>
            <person name="Li J."/>
            <person name="Feng Y."/>
            <person name="Xiao L."/>
        </authorList>
    </citation>
    <scope>NUCLEOTIDE SEQUENCE</scope>
    <source>
        <strain evidence="4">25894</strain>
    </source>
</reference>
<evidence type="ECO:0000256" key="3">
    <source>
        <dbReference type="SAM" id="SignalP"/>
    </source>
</evidence>
<evidence type="ECO:0000313" key="4">
    <source>
        <dbReference type="EMBL" id="KAJ1604646.1"/>
    </source>
</evidence>